<name>A0A8J3CV30_9BACT</name>
<dbReference type="Proteomes" id="UP000642809">
    <property type="component" value="Unassembled WGS sequence"/>
</dbReference>
<keyword evidence="1" id="KW-0812">Transmembrane</keyword>
<accession>A0A8J3CV30</accession>
<keyword evidence="1" id="KW-1133">Transmembrane helix</keyword>
<organism evidence="2 3">
    <name type="scientific">Mongoliitalea lutea</name>
    <dbReference type="NCBI Taxonomy" id="849756"/>
    <lineage>
        <taxon>Bacteria</taxon>
        <taxon>Pseudomonadati</taxon>
        <taxon>Bacteroidota</taxon>
        <taxon>Cytophagia</taxon>
        <taxon>Cytophagales</taxon>
        <taxon>Cyclobacteriaceae</taxon>
        <taxon>Mongoliitalea</taxon>
    </lineage>
</organism>
<proteinExistence type="predicted"/>
<feature type="transmembrane region" description="Helical" evidence="1">
    <location>
        <begin position="220"/>
        <end position="242"/>
    </location>
</feature>
<feature type="transmembrane region" description="Helical" evidence="1">
    <location>
        <begin position="102"/>
        <end position="121"/>
    </location>
</feature>
<dbReference type="AlphaFoldDB" id="A0A8J3CV30"/>
<protein>
    <submittedName>
        <fullName evidence="2">Uncharacterized protein</fullName>
    </submittedName>
</protein>
<dbReference type="EMBL" id="BMYF01000001">
    <property type="protein sequence ID" value="GHB23740.1"/>
    <property type="molecule type" value="Genomic_DNA"/>
</dbReference>
<comment type="caution">
    <text evidence="2">The sequence shown here is derived from an EMBL/GenBank/DDBJ whole genome shotgun (WGS) entry which is preliminary data.</text>
</comment>
<keyword evidence="3" id="KW-1185">Reference proteome</keyword>
<feature type="transmembrane region" description="Helical" evidence="1">
    <location>
        <begin position="180"/>
        <end position="208"/>
    </location>
</feature>
<evidence type="ECO:0000313" key="3">
    <source>
        <dbReference type="Proteomes" id="UP000642809"/>
    </source>
</evidence>
<feature type="transmembrane region" description="Helical" evidence="1">
    <location>
        <begin position="332"/>
        <end position="355"/>
    </location>
</feature>
<evidence type="ECO:0000256" key="1">
    <source>
        <dbReference type="SAM" id="Phobius"/>
    </source>
</evidence>
<feature type="transmembrane region" description="Helical" evidence="1">
    <location>
        <begin position="37"/>
        <end position="55"/>
    </location>
</feature>
<gene>
    <name evidence="2" type="ORF">GCM10008106_00400</name>
</gene>
<keyword evidence="1" id="KW-0472">Membrane</keyword>
<feature type="transmembrane region" description="Helical" evidence="1">
    <location>
        <begin position="156"/>
        <end position="174"/>
    </location>
</feature>
<evidence type="ECO:0000313" key="2">
    <source>
        <dbReference type="EMBL" id="GHB23740.1"/>
    </source>
</evidence>
<sequence>MFGAIFLIIVLFGVSQPIMNGLQQKHPYLKAGLLNQMYWYHMFFGLVYYTYAVFNPSDSKNYFKMAKNGYNNWFDAFHAGTEFVEWFAYPFVNYLFFNYEMIMFFCTWIGFLGFIYFYCFFKENLRFNPKFEGWDAITIFMFLPNMHFWTSSLGKGAIIFGGLGLLTYGLSFPAKRIPQLLIGGFLVYMIRPHIFFAVLIGMAVGYVLGREKVPLYQKYLTAIAGIVLSVLFYEKIILYLGYDPNNLLESFEEESALNAQRLQSAGSGVDMSNYSLPMKLFTFWFRPLFVDSPNALGIVVSIENVLYLYMFSKIFHKDFIKYIKDAPAMVKMSGIVFFSISISMTYIMSNLGIIIRQKSQIMFYMLFVVAAFLDWQKTQRIKKRGEIYNRIVEAERRKLLSLTDKGD</sequence>
<feature type="transmembrane region" description="Helical" evidence="1">
    <location>
        <begin position="294"/>
        <end position="311"/>
    </location>
</feature>
<feature type="transmembrane region" description="Helical" evidence="1">
    <location>
        <begin position="361"/>
        <end position="376"/>
    </location>
</feature>
<reference evidence="2" key="2">
    <citation type="submission" date="2020-09" db="EMBL/GenBank/DDBJ databases">
        <authorList>
            <person name="Sun Q."/>
            <person name="Kim S."/>
        </authorList>
    </citation>
    <scope>NUCLEOTIDE SEQUENCE</scope>
    <source>
        <strain evidence="2">KCTC 23224</strain>
    </source>
</reference>
<reference evidence="2" key="1">
    <citation type="journal article" date="2014" name="Int. J. Syst. Evol. Microbiol.">
        <title>Complete genome sequence of Corynebacterium casei LMG S-19264T (=DSM 44701T), isolated from a smear-ripened cheese.</title>
        <authorList>
            <consortium name="US DOE Joint Genome Institute (JGI-PGF)"/>
            <person name="Walter F."/>
            <person name="Albersmeier A."/>
            <person name="Kalinowski J."/>
            <person name="Ruckert C."/>
        </authorList>
    </citation>
    <scope>NUCLEOTIDE SEQUENCE</scope>
    <source>
        <strain evidence="2">KCTC 23224</strain>
    </source>
</reference>